<keyword evidence="4" id="KW-1185">Reference proteome</keyword>
<gene>
    <name evidence="2 3" type="primary">scpA</name>
    <name evidence="3" type="ORF">GCM10009332_21530</name>
</gene>
<dbReference type="PANTHER" id="PTHR33969">
    <property type="entry name" value="SEGREGATION AND CONDENSATION PROTEIN A"/>
    <property type="match status" value="1"/>
</dbReference>
<sequence>MLTEQTSLSFAKVAGKEVKELPNDLFIPPEALEVFLEAFEGPLDLLLYLIRKQKFDVVDLPIHQITKQYLEYIELLSDAKVELAADYLVMAATLAEIKSRLLLPKMVSEQEDEEDPRAVLIRQLKAYESIKHAALELDELPRLGRDLFVARAATNKSLKPVIVPPEVSLADIGMAFAQVLKRIEANEHHHVQKEALSTRERMSQIMALLCQKENQQGFVAFEVLFDVREGRAGVVVTFLALMELVKELLVELTQAEPLRNIYVKAC</sequence>
<dbReference type="GO" id="GO:0005737">
    <property type="term" value="C:cytoplasm"/>
    <property type="evidence" value="ECO:0007669"/>
    <property type="project" value="UniProtKB-SubCell"/>
</dbReference>
<reference evidence="3" key="2">
    <citation type="submission" date="2020-09" db="EMBL/GenBank/DDBJ databases">
        <authorList>
            <person name="Sun Q."/>
            <person name="Ohkuma M."/>
        </authorList>
    </citation>
    <scope>NUCLEOTIDE SEQUENCE</scope>
    <source>
        <strain evidence="3">JCM 30804</strain>
    </source>
</reference>
<dbReference type="PANTHER" id="PTHR33969:SF2">
    <property type="entry name" value="SEGREGATION AND CONDENSATION PROTEIN A"/>
    <property type="match status" value="1"/>
</dbReference>
<dbReference type="Gene3D" id="6.10.250.2410">
    <property type="match status" value="1"/>
</dbReference>
<accession>A0A917NBA6</accession>
<dbReference type="RefSeq" id="WP_188920747.1">
    <property type="nucleotide sequence ID" value="NZ_BMPZ01000005.1"/>
</dbReference>
<name>A0A917NBA6_9GAMM</name>
<dbReference type="AlphaFoldDB" id="A0A917NBA6"/>
<protein>
    <recommendedName>
        <fullName evidence="1 2">Segregation and condensation protein A</fullName>
    </recommendedName>
</protein>
<dbReference type="InterPro" id="IPR003768">
    <property type="entry name" value="ScpA"/>
</dbReference>
<keyword evidence="2" id="KW-0132">Cell division</keyword>
<evidence type="ECO:0000256" key="1">
    <source>
        <dbReference type="ARBA" id="ARBA00044777"/>
    </source>
</evidence>
<evidence type="ECO:0000313" key="3">
    <source>
        <dbReference type="EMBL" id="GGI83929.1"/>
    </source>
</evidence>
<evidence type="ECO:0000256" key="2">
    <source>
        <dbReference type="HAMAP-Rule" id="MF_01805"/>
    </source>
</evidence>
<proteinExistence type="inferred from homology"/>
<keyword evidence="2" id="KW-0131">Cell cycle</keyword>
<dbReference type="HAMAP" id="MF_01805">
    <property type="entry name" value="ScpA"/>
    <property type="match status" value="1"/>
</dbReference>
<organism evidence="3 4">
    <name type="scientific">Shewanella gelidii</name>
    <dbReference type="NCBI Taxonomy" id="1642821"/>
    <lineage>
        <taxon>Bacteria</taxon>
        <taxon>Pseudomonadati</taxon>
        <taxon>Pseudomonadota</taxon>
        <taxon>Gammaproteobacteria</taxon>
        <taxon>Alteromonadales</taxon>
        <taxon>Shewanellaceae</taxon>
        <taxon>Shewanella</taxon>
    </lineage>
</organism>
<dbReference type="Proteomes" id="UP000613743">
    <property type="component" value="Unassembled WGS sequence"/>
</dbReference>
<comment type="function">
    <text evidence="2">Participates in chromosomal partition during cell division. May act via the formation of a condensin-like complex containing Smc and ScpB that pull DNA away from mid-cell into both cell halves.</text>
</comment>
<dbReference type="GO" id="GO:0006260">
    <property type="term" value="P:DNA replication"/>
    <property type="evidence" value="ECO:0007669"/>
    <property type="project" value="UniProtKB-UniRule"/>
</dbReference>
<keyword evidence="2" id="KW-0159">Chromosome partition</keyword>
<reference evidence="3" key="1">
    <citation type="journal article" date="2014" name="Int. J. Syst. Evol. Microbiol.">
        <title>Complete genome sequence of Corynebacterium casei LMG S-19264T (=DSM 44701T), isolated from a smear-ripened cheese.</title>
        <authorList>
            <consortium name="US DOE Joint Genome Institute (JGI-PGF)"/>
            <person name="Walter F."/>
            <person name="Albersmeier A."/>
            <person name="Kalinowski J."/>
            <person name="Ruckert C."/>
        </authorList>
    </citation>
    <scope>NUCLEOTIDE SEQUENCE</scope>
    <source>
        <strain evidence="3">JCM 30804</strain>
    </source>
</reference>
<comment type="subcellular location">
    <subcellularLocation>
        <location evidence="2">Cytoplasm</location>
    </subcellularLocation>
    <text evidence="2">Associated with two foci at the outer edges of the nucleoid region in young cells, and at four foci within both cell halves in older cells.</text>
</comment>
<dbReference type="EMBL" id="BMPZ01000005">
    <property type="protein sequence ID" value="GGI83929.1"/>
    <property type="molecule type" value="Genomic_DNA"/>
</dbReference>
<dbReference type="GO" id="GO:0007059">
    <property type="term" value="P:chromosome segregation"/>
    <property type="evidence" value="ECO:0007669"/>
    <property type="project" value="UniProtKB-UniRule"/>
</dbReference>
<dbReference type="Pfam" id="PF02616">
    <property type="entry name" value="SMC_ScpA"/>
    <property type="match status" value="1"/>
</dbReference>
<comment type="caution">
    <text evidence="3">The sequence shown here is derived from an EMBL/GenBank/DDBJ whole genome shotgun (WGS) entry which is preliminary data.</text>
</comment>
<evidence type="ECO:0000313" key="4">
    <source>
        <dbReference type="Proteomes" id="UP000613743"/>
    </source>
</evidence>
<dbReference type="GO" id="GO:0051301">
    <property type="term" value="P:cell division"/>
    <property type="evidence" value="ECO:0007669"/>
    <property type="project" value="UniProtKB-KW"/>
</dbReference>
<comment type="similarity">
    <text evidence="2">Belongs to the ScpA family.</text>
</comment>
<keyword evidence="2" id="KW-0963">Cytoplasm</keyword>
<comment type="subunit">
    <text evidence="2">Component of a cohesin-like complex composed of ScpA, ScpB and the Smc homodimer, in which ScpA and ScpB bind to the head domain of Smc. The presence of the three proteins is required for the association of the complex with DNA.</text>
</comment>